<proteinExistence type="predicted"/>
<accession>A0ABU8XJ63</accession>
<dbReference type="EMBL" id="JBBKZS010000022">
    <property type="protein sequence ID" value="MEJ8859024.1"/>
    <property type="molecule type" value="Genomic_DNA"/>
</dbReference>
<feature type="signal peptide" evidence="1">
    <location>
        <begin position="1"/>
        <end position="22"/>
    </location>
</feature>
<dbReference type="RefSeq" id="WP_340339072.1">
    <property type="nucleotide sequence ID" value="NZ_JBBKZS010000022.1"/>
</dbReference>
<reference evidence="2 3" key="1">
    <citation type="submission" date="2024-03" db="EMBL/GenBank/DDBJ databases">
        <title>Novel species of the genus Variovorax.</title>
        <authorList>
            <person name="Liu Q."/>
            <person name="Xin Y.-H."/>
        </authorList>
    </citation>
    <scope>NUCLEOTIDE SEQUENCE [LARGE SCALE GENOMIC DNA]</scope>
    <source>
        <strain evidence="2 3">KACC 18901</strain>
    </source>
</reference>
<gene>
    <name evidence="2" type="ORF">WKW79_30945</name>
</gene>
<comment type="caution">
    <text evidence="2">The sequence shown here is derived from an EMBL/GenBank/DDBJ whole genome shotgun (WGS) entry which is preliminary data.</text>
</comment>
<dbReference type="Proteomes" id="UP001367030">
    <property type="component" value="Unassembled WGS sequence"/>
</dbReference>
<evidence type="ECO:0008006" key="4">
    <source>
        <dbReference type="Google" id="ProtNLM"/>
    </source>
</evidence>
<sequence>MRRRDFSSAGVSLPAAAIVLLAACSPTFNWRDVPMADGDLTALLPCKPDRAERSIPLGATTVAVQMAGCEAGDATFAIATARAGNAAEAEAWLNAWRASTRAQWQAATGGQVSEAPVSVVHAAPKPAPWQIEAHGADAAGKPNEARVRWFAQLQRDGSVAIFQATVLGKPSAPDAAGTFFDGLRLR</sequence>
<keyword evidence="3" id="KW-1185">Reference proteome</keyword>
<evidence type="ECO:0000256" key="1">
    <source>
        <dbReference type="SAM" id="SignalP"/>
    </source>
</evidence>
<protein>
    <recommendedName>
        <fullName evidence="4">DUF1795 domain-containing protein</fullName>
    </recommendedName>
</protein>
<feature type="chain" id="PRO_5045294328" description="DUF1795 domain-containing protein" evidence="1">
    <location>
        <begin position="23"/>
        <end position="186"/>
    </location>
</feature>
<evidence type="ECO:0000313" key="2">
    <source>
        <dbReference type="EMBL" id="MEJ8859024.1"/>
    </source>
</evidence>
<organism evidence="2 3">
    <name type="scientific">Variovorax robiniae</name>
    <dbReference type="NCBI Taxonomy" id="1836199"/>
    <lineage>
        <taxon>Bacteria</taxon>
        <taxon>Pseudomonadati</taxon>
        <taxon>Pseudomonadota</taxon>
        <taxon>Betaproteobacteria</taxon>
        <taxon>Burkholderiales</taxon>
        <taxon>Comamonadaceae</taxon>
        <taxon>Variovorax</taxon>
    </lineage>
</organism>
<evidence type="ECO:0000313" key="3">
    <source>
        <dbReference type="Proteomes" id="UP001367030"/>
    </source>
</evidence>
<keyword evidence="1" id="KW-0732">Signal</keyword>
<name>A0ABU8XJ63_9BURK</name>
<dbReference type="PROSITE" id="PS51257">
    <property type="entry name" value="PROKAR_LIPOPROTEIN"/>
    <property type="match status" value="1"/>
</dbReference>